<gene>
    <name evidence="7" type="ORF">CLUMA_CG017929</name>
</gene>
<evidence type="ECO:0000256" key="4">
    <source>
        <dbReference type="ARBA" id="ARBA00023002"/>
    </source>
</evidence>
<dbReference type="FunFam" id="3.40.30.10:FF:000025">
    <property type="entry name" value="Glutathione peroxidase"/>
    <property type="match status" value="1"/>
</dbReference>
<dbReference type="CDD" id="cd00340">
    <property type="entry name" value="GSH_Peroxidase"/>
    <property type="match status" value="1"/>
</dbReference>
<accession>A0A1J1J0E1</accession>
<evidence type="ECO:0000313" key="8">
    <source>
        <dbReference type="Proteomes" id="UP000183832"/>
    </source>
</evidence>
<organism evidence="7 8">
    <name type="scientific">Clunio marinus</name>
    <dbReference type="NCBI Taxonomy" id="568069"/>
    <lineage>
        <taxon>Eukaryota</taxon>
        <taxon>Metazoa</taxon>
        <taxon>Ecdysozoa</taxon>
        <taxon>Arthropoda</taxon>
        <taxon>Hexapoda</taxon>
        <taxon>Insecta</taxon>
        <taxon>Pterygota</taxon>
        <taxon>Neoptera</taxon>
        <taxon>Endopterygota</taxon>
        <taxon>Diptera</taxon>
        <taxon>Nematocera</taxon>
        <taxon>Chironomoidea</taxon>
        <taxon>Chironomidae</taxon>
        <taxon>Clunio</taxon>
    </lineage>
</organism>
<comment type="similarity">
    <text evidence="1 5">Belongs to the glutathione peroxidase family.</text>
</comment>
<dbReference type="InterPro" id="IPR013766">
    <property type="entry name" value="Thioredoxin_domain"/>
</dbReference>
<evidence type="ECO:0000313" key="7">
    <source>
        <dbReference type="EMBL" id="CRL04878.1"/>
    </source>
</evidence>
<dbReference type="GO" id="GO:0004601">
    <property type="term" value="F:peroxidase activity"/>
    <property type="evidence" value="ECO:0007669"/>
    <property type="project" value="UniProtKB-KW"/>
</dbReference>
<sequence>MVYTSLSKSIGLIGSAVLAFRLISNSSVMAAANQGDPSTAKSVYEFTVNDIKGQPVNLDKYRGHVLIIVNVASKCGYTAKHYAELNELYDQYAESKGLRILAFPCNQFGYQEPGNAEEIQCFARDRKVQFDLFEKIDVNGKTAHPLWQFLKKEQGGTLFDAIKWNFTKFIVDKNGKPVERHSPNTSPKEMLKELEKYFDAKVELKNRWTNIYALTRLIRSHTLSTQPSGLRILAFPCDQFGNQEPGNAEEIQCFVRDRKVQFDLFEKIDVNGKTAHPLWQFLKKEQGGTLFDAIKWNFTKFIVDKNGKPVERHSPNTSPKEMLKNLEKYFDAKVEL</sequence>
<feature type="domain" description="Thioredoxin" evidence="6">
    <location>
        <begin position="37"/>
        <end position="199"/>
    </location>
</feature>
<name>A0A1J1J0E1_9DIPT</name>
<dbReference type="Gene3D" id="3.40.30.10">
    <property type="entry name" value="Glutaredoxin"/>
    <property type="match status" value="2"/>
</dbReference>
<keyword evidence="8" id="KW-1185">Reference proteome</keyword>
<dbReference type="EMBL" id="CVRI01000063">
    <property type="protein sequence ID" value="CRL04878.1"/>
    <property type="molecule type" value="Genomic_DNA"/>
</dbReference>
<evidence type="ECO:0000256" key="2">
    <source>
        <dbReference type="ARBA" id="ARBA00022559"/>
    </source>
</evidence>
<evidence type="ECO:0000259" key="6">
    <source>
        <dbReference type="PROSITE" id="PS51352"/>
    </source>
</evidence>
<dbReference type="Proteomes" id="UP000183832">
    <property type="component" value="Unassembled WGS sequence"/>
</dbReference>
<dbReference type="GO" id="GO:0006979">
    <property type="term" value="P:response to oxidative stress"/>
    <property type="evidence" value="ECO:0007669"/>
    <property type="project" value="InterPro"/>
</dbReference>
<dbReference type="OrthoDB" id="446890at2759"/>
<dbReference type="PROSITE" id="PS51352">
    <property type="entry name" value="THIOREDOXIN_2"/>
    <property type="match status" value="1"/>
</dbReference>
<keyword evidence="3" id="KW-0712">Selenocysteine</keyword>
<dbReference type="PANTHER" id="PTHR11592">
    <property type="entry name" value="GLUTATHIONE PEROXIDASE"/>
    <property type="match status" value="1"/>
</dbReference>
<dbReference type="AlphaFoldDB" id="A0A1J1J0E1"/>
<dbReference type="PRINTS" id="PR01011">
    <property type="entry name" value="GLUTPROXDASE"/>
</dbReference>
<dbReference type="PROSITE" id="PS51355">
    <property type="entry name" value="GLUTATHIONE_PEROXID_3"/>
    <property type="match status" value="2"/>
</dbReference>
<evidence type="ECO:0000256" key="3">
    <source>
        <dbReference type="ARBA" id="ARBA00022933"/>
    </source>
</evidence>
<dbReference type="SUPFAM" id="SSF52833">
    <property type="entry name" value="Thioredoxin-like"/>
    <property type="match status" value="2"/>
</dbReference>
<keyword evidence="4 5" id="KW-0560">Oxidoreductase</keyword>
<dbReference type="InterPro" id="IPR000889">
    <property type="entry name" value="Glutathione_peroxidase"/>
</dbReference>
<dbReference type="InterPro" id="IPR029760">
    <property type="entry name" value="GPX_CS"/>
</dbReference>
<dbReference type="PROSITE" id="PS00460">
    <property type="entry name" value="GLUTATHIONE_PEROXID_1"/>
    <property type="match status" value="1"/>
</dbReference>
<dbReference type="PANTHER" id="PTHR11592:SF134">
    <property type="entry name" value="PHOSPHOLIPID HYDROPEROXIDE GLUTATHIONE PEROXIDASE"/>
    <property type="match status" value="1"/>
</dbReference>
<dbReference type="PROSITE" id="PS00763">
    <property type="entry name" value="GLUTATHIONE_PEROXID_2"/>
    <property type="match status" value="1"/>
</dbReference>
<evidence type="ECO:0000256" key="5">
    <source>
        <dbReference type="RuleBase" id="RU000499"/>
    </source>
</evidence>
<proteinExistence type="inferred from homology"/>
<keyword evidence="2 5" id="KW-0575">Peroxidase</keyword>
<dbReference type="InterPro" id="IPR029759">
    <property type="entry name" value="GPX_AS"/>
</dbReference>
<dbReference type="InterPro" id="IPR036249">
    <property type="entry name" value="Thioredoxin-like_sf"/>
</dbReference>
<reference evidence="7 8" key="1">
    <citation type="submission" date="2015-04" db="EMBL/GenBank/DDBJ databases">
        <authorList>
            <person name="Syromyatnikov M.Y."/>
            <person name="Popov V.N."/>
        </authorList>
    </citation>
    <scope>NUCLEOTIDE SEQUENCE [LARGE SCALE GENOMIC DNA]</scope>
</reference>
<dbReference type="Pfam" id="PF00255">
    <property type="entry name" value="GSHPx"/>
    <property type="match status" value="2"/>
</dbReference>
<protein>
    <recommendedName>
        <fullName evidence="5">Glutathione peroxidase</fullName>
    </recommendedName>
</protein>
<evidence type="ECO:0000256" key="1">
    <source>
        <dbReference type="ARBA" id="ARBA00006926"/>
    </source>
</evidence>